<keyword evidence="2" id="KW-1185">Reference proteome</keyword>
<accession>A0A2Z3GMN1</accession>
<dbReference type="Proteomes" id="UP000245999">
    <property type="component" value="Chromosome"/>
</dbReference>
<evidence type="ECO:0000313" key="2">
    <source>
        <dbReference type="Proteomes" id="UP000245999"/>
    </source>
</evidence>
<dbReference type="OrthoDB" id="882324at2"/>
<gene>
    <name evidence="1" type="ORF">DDQ68_09540</name>
</gene>
<proteinExistence type="predicted"/>
<evidence type="ECO:0000313" key="1">
    <source>
        <dbReference type="EMBL" id="AWM32997.1"/>
    </source>
</evidence>
<dbReference type="RefSeq" id="WP_109656086.1">
    <property type="nucleotide sequence ID" value="NZ_CP029145.1"/>
</dbReference>
<dbReference type="KEGG" id="hnv:DDQ68_09540"/>
<dbReference type="AlphaFoldDB" id="A0A2Z3GMN1"/>
<sequence length="97" mass="10939">MLAYLLVSLLPIQGKLRLCLDRTEWNFGQCQVNILLVTMGQGAFQVSLYWELPDNRSGNSSAAQRIAVLEVCLAVLGRERIGVVLGNREFVGHFWFK</sequence>
<name>A0A2Z3GMN1_9BACT</name>
<organism evidence="1 2">
    <name type="scientific">Hymenobacter nivis</name>
    <dbReference type="NCBI Taxonomy" id="1850093"/>
    <lineage>
        <taxon>Bacteria</taxon>
        <taxon>Pseudomonadati</taxon>
        <taxon>Bacteroidota</taxon>
        <taxon>Cytophagia</taxon>
        <taxon>Cytophagales</taxon>
        <taxon>Hymenobacteraceae</taxon>
        <taxon>Hymenobacter</taxon>
    </lineage>
</organism>
<dbReference type="EMBL" id="CP029145">
    <property type="protein sequence ID" value="AWM32997.1"/>
    <property type="molecule type" value="Genomic_DNA"/>
</dbReference>
<protein>
    <submittedName>
        <fullName evidence="1">Uncharacterized protein</fullName>
    </submittedName>
</protein>
<reference evidence="2" key="1">
    <citation type="submission" date="2018-04" db="EMBL/GenBank/DDBJ databases">
        <title>Complete genome of Antarctic heterotrophic bacterium Hymenobacter nivis.</title>
        <authorList>
            <person name="Terashima M."/>
        </authorList>
    </citation>
    <scope>NUCLEOTIDE SEQUENCE [LARGE SCALE GENOMIC DNA]</scope>
    <source>
        <strain evidence="2">NBRC 111535</strain>
    </source>
</reference>